<name>A0A0F8YUN8_9ZZZZ</name>
<feature type="non-terminal residue" evidence="1">
    <location>
        <position position="201"/>
    </location>
</feature>
<evidence type="ECO:0000313" key="1">
    <source>
        <dbReference type="EMBL" id="KKK51711.1"/>
    </source>
</evidence>
<sequence length="201" mass="21050">MKRNKEFLYLVLAILCVWCPLFMAAWDKDKPSSSTSLRNSNPEILANWSALETSFGAFHEYSTGGSNTGENLSIKFNTPISTPTNATNKSFLYEKDVSAVVELHWLDESGNELQMTSGGDLFSSAGLTVTSASTFNGSITLGAGDDLLLSTTSDITISGNTFTVAGATGNTLIAGTLDVTGVATLGDASLLKTSAAPTTDA</sequence>
<reference evidence="1" key="1">
    <citation type="journal article" date="2015" name="Nature">
        <title>Complex archaea that bridge the gap between prokaryotes and eukaryotes.</title>
        <authorList>
            <person name="Spang A."/>
            <person name="Saw J.H."/>
            <person name="Jorgensen S.L."/>
            <person name="Zaremba-Niedzwiedzka K."/>
            <person name="Martijn J."/>
            <person name="Lind A.E."/>
            <person name="van Eijk R."/>
            <person name="Schleper C."/>
            <person name="Guy L."/>
            <person name="Ettema T.J."/>
        </authorList>
    </citation>
    <scope>NUCLEOTIDE SEQUENCE</scope>
</reference>
<dbReference type="AlphaFoldDB" id="A0A0F8YUN8"/>
<comment type="caution">
    <text evidence="1">The sequence shown here is derived from an EMBL/GenBank/DDBJ whole genome shotgun (WGS) entry which is preliminary data.</text>
</comment>
<accession>A0A0F8YUN8</accession>
<proteinExistence type="predicted"/>
<protein>
    <submittedName>
        <fullName evidence="1">Uncharacterized protein</fullName>
    </submittedName>
</protein>
<organism evidence="1">
    <name type="scientific">marine sediment metagenome</name>
    <dbReference type="NCBI Taxonomy" id="412755"/>
    <lineage>
        <taxon>unclassified sequences</taxon>
        <taxon>metagenomes</taxon>
        <taxon>ecological metagenomes</taxon>
    </lineage>
</organism>
<dbReference type="EMBL" id="LAZR01067374">
    <property type="protein sequence ID" value="KKK51711.1"/>
    <property type="molecule type" value="Genomic_DNA"/>
</dbReference>
<gene>
    <name evidence="1" type="ORF">LCGC14_3112240</name>
</gene>